<evidence type="ECO:0000313" key="3">
    <source>
        <dbReference type="Proteomes" id="UP000829354"/>
    </source>
</evidence>
<sequence>MSNRNVRVLRRQFNEQRNAIFYGKMENKRLSQRIIQHEERIEYLETQRELEKGNAKKNMNERNEALQKLEKTFHKNLEVVKSQKTLEIQLALANQTINHLRNEINAQSDVYKEGVGFLRRKAA</sequence>
<proteinExistence type="predicted"/>
<evidence type="ECO:0000256" key="1">
    <source>
        <dbReference type="SAM" id="Coils"/>
    </source>
</evidence>
<gene>
    <name evidence="2" type="ORF">L5515_016698</name>
</gene>
<keyword evidence="3" id="KW-1185">Reference proteome</keyword>
<organism evidence="2 3">
    <name type="scientific">Caenorhabditis briggsae</name>
    <dbReference type="NCBI Taxonomy" id="6238"/>
    <lineage>
        <taxon>Eukaryota</taxon>
        <taxon>Metazoa</taxon>
        <taxon>Ecdysozoa</taxon>
        <taxon>Nematoda</taxon>
        <taxon>Chromadorea</taxon>
        <taxon>Rhabditida</taxon>
        <taxon>Rhabditina</taxon>
        <taxon>Rhabditomorpha</taxon>
        <taxon>Rhabditoidea</taxon>
        <taxon>Rhabditidae</taxon>
        <taxon>Peloderinae</taxon>
        <taxon>Caenorhabditis</taxon>
    </lineage>
</organism>
<dbReference type="Proteomes" id="UP000829354">
    <property type="component" value="Chromosome X"/>
</dbReference>
<keyword evidence="1" id="KW-0175">Coiled coil</keyword>
<accession>A0AAE9FER7</accession>
<evidence type="ECO:0000313" key="2">
    <source>
        <dbReference type="EMBL" id="UMM39809.1"/>
    </source>
</evidence>
<feature type="coiled-coil region" evidence="1">
    <location>
        <begin position="27"/>
        <end position="103"/>
    </location>
</feature>
<protein>
    <submittedName>
        <fullName evidence="2">Uncharacterized protein</fullName>
    </submittedName>
</protein>
<reference evidence="2 3" key="1">
    <citation type="submission" date="2022-04" db="EMBL/GenBank/DDBJ databases">
        <title>Chromosome-level reference genomes for two strains of Caenorhabditis briggsae: an improved platform for comparative genomics.</title>
        <authorList>
            <person name="Stevens L."/>
            <person name="Andersen E."/>
        </authorList>
    </citation>
    <scope>NUCLEOTIDE SEQUENCE [LARGE SCALE GENOMIC DNA]</scope>
    <source>
        <strain evidence="2">VX34</strain>
        <tissue evidence="2">Whole-organism</tissue>
    </source>
</reference>
<dbReference type="EMBL" id="CP092625">
    <property type="protein sequence ID" value="UMM39809.1"/>
    <property type="molecule type" value="Genomic_DNA"/>
</dbReference>
<name>A0AAE9FER7_CAEBR</name>
<dbReference type="AlphaFoldDB" id="A0AAE9FER7"/>